<gene>
    <name evidence="2" type="ORF">SAMN04487931_104329</name>
</gene>
<keyword evidence="1" id="KW-0472">Membrane</keyword>
<feature type="transmembrane region" description="Helical" evidence="1">
    <location>
        <begin position="409"/>
        <end position="431"/>
    </location>
</feature>
<evidence type="ECO:0000313" key="3">
    <source>
        <dbReference type="Proteomes" id="UP000199608"/>
    </source>
</evidence>
<evidence type="ECO:0000256" key="1">
    <source>
        <dbReference type="SAM" id="Phobius"/>
    </source>
</evidence>
<dbReference type="Gene3D" id="3.30.1490.300">
    <property type="match status" value="1"/>
</dbReference>
<keyword evidence="1" id="KW-0812">Transmembrane</keyword>
<dbReference type="RefSeq" id="WP_092232868.1">
    <property type="nucleotide sequence ID" value="NZ_FNLL01000004.1"/>
</dbReference>
<accession>A0A1H2FTB9</accession>
<proteinExistence type="predicted"/>
<reference evidence="3" key="1">
    <citation type="submission" date="2016-10" db="EMBL/GenBank/DDBJ databases">
        <authorList>
            <person name="Varghese N."/>
            <person name="Submissions S."/>
        </authorList>
    </citation>
    <scope>NUCLEOTIDE SEQUENCE [LARGE SCALE GENOMIC DNA]</scope>
    <source>
        <strain evidence="3">DSM 3384</strain>
    </source>
</reference>
<protein>
    <submittedName>
        <fullName evidence="2">Tfp pilus assembly protein, ATPase PilM</fullName>
    </submittedName>
</protein>
<dbReference type="AlphaFoldDB" id="A0A1H2FTB9"/>
<dbReference type="Proteomes" id="UP000199608">
    <property type="component" value="Unassembled WGS sequence"/>
</dbReference>
<organism evidence="2 3">
    <name type="scientific">Desulfobacula phenolica</name>
    <dbReference type="NCBI Taxonomy" id="90732"/>
    <lineage>
        <taxon>Bacteria</taxon>
        <taxon>Pseudomonadati</taxon>
        <taxon>Thermodesulfobacteriota</taxon>
        <taxon>Desulfobacteria</taxon>
        <taxon>Desulfobacterales</taxon>
        <taxon>Desulfobacteraceae</taxon>
        <taxon>Desulfobacula</taxon>
    </lineage>
</organism>
<keyword evidence="3" id="KW-1185">Reference proteome</keyword>
<dbReference type="EMBL" id="FNLL01000004">
    <property type="protein sequence ID" value="SDU10576.1"/>
    <property type="molecule type" value="Genomic_DNA"/>
</dbReference>
<dbReference type="Gene3D" id="3.30.420.40">
    <property type="match status" value="2"/>
</dbReference>
<sequence>MKNFKEENSTQKLLNLIRTGGKDHLDDTFSGDSVSDNSGLSLPVTIKDKHLNAGVWITHRDITLVMTSDKAGAVKKVLVKWQHILLPPNLQPDSNDFSAFLGTCLDNFLEDKKKISIWCAMDSSSLNIRNITIPDVPHPKIANAAFWGLKKETDFNENREIFDFEILGDITIEGIKKKNLLVFSVPTDQVRSLEKIFERAGYGLAGVTATPFAVQNFIRTGQILVDAPYFSIINISRKNSDIYCFSQSGILLIRTLRTGSLSLVEELDTSMETDPVDYLSSSIKNGTNEFSRIKENSERLISKIVRTGDYCTNNYTGNIPIQRYLFYGDTDYCEPFMHQVSVMIPAPVDILDPVVAVLPGSDESGLPAIAQQRNCVLTAFGIALSGNDITPNFIFTFDDRQRAKKQKKITMATVMAGIILLVICFCAHFLLNVTYEKNLSALVQLNQEQTQFKHDIQTQTITDAIDKAEKQSSARTQYIDNYLPLAVIYDICHFTPEHIDLTSMTYDQIKEKKNSDMIFQKLFIEGRVSAHQYVLDSELGSYILKLSGSPVFGDIKITDKRIYQDGKNKKLFFKATLEVL</sequence>
<keyword evidence="1" id="KW-1133">Transmembrane helix</keyword>
<evidence type="ECO:0000313" key="2">
    <source>
        <dbReference type="EMBL" id="SDU10576.1"/>
    </source>
</evidence>
<name>A0A1H2FTB9_9BACT</name>